<dbReference type="GO" id="GO:0016887">
    <property type="term" value="F:ATP hydrolysis activity"/>
    <property type="evidence" value="ECO:0007669"/>
    <property type="project" value="InterPro"/>
</dbReference>
<dbReference type="SUPFAM" id="SSF52540">
    <property type="entry name" value="P-loop containing nucleoside triphosphate hydrolases"/>
    <property type="match status" value="1"/>
</dbReference>
<dbReference type="FunFam" id="3.40.50.300:FF:000421">
    <property type="entry name" value="Branched-chain amino acid ABC transporter ATP-binding protein"/>
    <property type="match status" value="1"/>
</dbReference>
<dbReference type="InterPro" id="IPR027417">
    <property type="entry name" value="P-loop_NTPase"/>
</dbReference>
<keyword evidence="3" id="KW-0547">Nucleotide-binding</keyword>
<keyword evidence="2" id="KW-0472">Membrane</keyword>
<proteinExistence type="predicted"/>
<evidence type="ECO:0000256" key="4">
    <source>
        <dbReference type="ARBA" id="ARBA00022840"/>
    </source>
</evidence>
<dbReference type="Pfam" id="PF00005">
    <property type="entry name" value="ABC_tran"/>
    <property type="match status" value="1"/>
</dbReference>
<dbReference type="InterPro" id="IPR051120">
    <property type="entry name" value="ABC_AA/LPS_Transport"/>
</dbReference>
<evidence type="ECO:0000256" key="3">
    <source>
        <dbReference type="ARBA" id="ARBA00022741"/>
    </source>
</evidence>
<dbReference type="InterPro" id="IPR003593">
    <property type="entry name" value="AAA+_ATPase"/>
</dbReference>
<evidence type="ECO:0000313" key="6">
    <source>
        <dbReference type="EMBL" id="MYN03346.1"/>
    </source>
</evidence>
<dbReference type="Gene3D" id="3.40.50.300">
    <property type="entry name" value="P-loop containing nucleotide triphosphate hydrolases"/>
    <property type="match status" value="1"/>
</dbReference>
<keyword evidence="2" id="KW-1003">Cell membrane</keyword>
<dbReference type="GO" id="GO:0005524">
    <property type="term" value="F:ATP binding"/>
    <property type="evidence" value="ECO:0007669"/>
    <property type="project" value="UniProtKB-KW"/>
</dbReference>
<organism evidence="6 7">
    <name type="scientific">Pseudoduganella guangdongensis</name>
    <dbReference type="NCBI Taxonomy" id="2692179"/>
    <lineage>
        <taxon>Bacteria</taxon>
        <taxon>Pseudomonadati</taxon>
        <taxon>Pseudomonadota</taxon>
        <taxon>Betaproteobacteria</taxon>
        <taxon>Burkholderiales</taxon>
        <taxon>Oxalobacteraceae</taxon>
        <taxon>Telluria group</taxon>
        <taxon>Pseudoduganella</taxon>
    </lineage>
</organism>
<feature type="domain" description="ABC transporter" evidence="5">
    <location>
        <begin position="2"/>
        <end position="245"/>
    </location>
</feature>
<accession>A0A6N9HIY5</accession>
<reference evidence="6 7" key="1">
    <citation type="submission" date="2019-12" db="EMBL/GenBank/DDBJ databases">
        <title>Novel species isolated from a subtropical stream in China.</title>
        <authorList>
            <person name="Lu H."/>
        </authorList>
    </citation>
    <scope>NUCLEOTIDE SEQUENCE [LARGE SCALE GENOMIC DNA]</scope>
    <source>
        <strain evidence="6 7">DS3</strain>
    </source>
</reference>
<keyword evidence="1" id="KW-0813">Transport</keyword>
<dbReference type="EMBL" id="WWCJ01000009">
    <property type="protein sequence ID" value="MYN03346.1"/>
    <property type="molecule type" value="Genomic_DNA"/>
</dbReference>
<dbReference type="PANTHER" id="PTHR45772">
    <property type="entry name" value="CONSERVED COMPONENT OF ABC TRANSPORTER FOR NATURAL AMINO ACIDS-RELATED"/>
    <property type="match status" value="1"/>
</dbReference>
<dbReference type="PANTHER" id="PTHR45772:SF3">
    <property type="entry name" value="ABC TRANSPORTER ATP-BINDING PROTEIN"/>
    <property type="match status" value="1"/>
</dbReference>
<dbReference type="InterPro" id="IPR017871">
    <property type="entry name" value="ABC_transporter-like_CS"/>
</dbReference>
<protein>
    <submittedName>
        <fullName evidence="6">ATP-binding cassette domain-containing protein</fullName>
    </submittedName>
</protein>
<keyword evidence="4 6" id="KW-0067">ATP-binding</keyword>
<dbReference type="SMART" id="SM00382">
    <property type="entry name" value="AAA"/>
    <property type="match status" value="1"/>
</dbReference>
<keyword evidence="7" id="KW-1185">Reference proteome</keyword>
<gene>
    <name evidence="6" type="ORF">GTP41_14720</name>
</gene>
<dbReference type="PROSITE" id="PS00211">
    <property type="entry name" value="ABC_TRANSPORTER_1"/>
    <property type="match status" value="1"/>
</dbReference>
<sequence length="257" mass="27478">MLSTRGLTIRFGGHTAVDNVSADFHAGQLTVIVGPNGAGKTTYFNLMSGQLPATSGQVLLRGEDITGSGPAARTRQGIGRAFQLTNLFPHLSVHENVRLAVQARAGAGMKLWSIWSSHKELIERAEHYLQRVSLGARRDTPVAALSHGDKRKLEVAILLALEPEVMMFDEPTAGMSVDEVPVVLDLIHQVKAERNKAVLLVEHKMDVVRALADRIIVLHHGALVADGEPAAVMSSAIVQEAYLGTAQAAAQGAAIHD</sequence>
<evidence type="ECO:0000256" key="1">
    <source>
        <dbReference type="ARBA" id="ARBA00022448"/>
    </source>
</evidence>
<evidence type="ECO:0000259" key="5">
    <source>
        <dbReference type="PROSITE" id="PS50893"/>
    </source>
</evidence>
<dbReference type="CDD" id="cd03219">
    <property type="entry name" value="ABC_Mj1267_LivG_branched"/>
    <property type="match status" value="1"/>
</dbReference>
<evidence type="ECO:0000313" key="7">
    <source>
        <dbReference type="Proteomes" id="UP000448575"/>
    </source>
</evidence>
<dbReference type="RefSeq" id="WP_161026376.1">
    <property type="nucleotide sequence ID" value="NZ_WWCJ01000009.1"/>
</dbReference>
<name>A0A6N9HIY5_9BURK</name>
<dbReference type="InterPro" id="IPR003439">
    <property type="entry name" value="ABC_transporter-like_ATP-bd"/>
</dbReference>
<dbReference type="GO" id="GO:0005886">
    <property type="term" value="C:plasma membrane"/>
    <property type="evidence" value="ECO:0007669"/>
    <property type="project" value="TreeGrafter"/>
</dbReference>
<dbReference type="PROSITE" id="PS50893">
    <property type="entry name" value="ABC_TRANSPORTER_2"/>
    <property type="match status" value="1"/>
</dbReference>
<dbReference type="AlphaFoldDB" id="A0A6N9HIY5"/>
<dbReference type="Proteomes" id="UP000448575">
    <property type="component" value="Unassembled WGS sequence"/>
</dbReference>
<evidence type="ECO:0000256" key="2">
    <source>
        <dbReference type="ARBA" id="ARBA00022475"/>
    </source>
</evidence>
<comment type="caution">
    <text evidence="6">The sequence shown here is derived from an EMBL/GenBank/DDBJ whole genome shotgun (WGS) entry which is preliminary data.</text>
</comment>